<dbReference type="RefSeq" id="YP_009055945.1">
    <property type="nucleotide sequence ID" value="NC_024788.1"/>
</dbReference>
<organism evidence="1 2">
    <name type="scientific">Bacillus phage Riley</name>
    <dbReference type="NCBI Taxonomy" id="1486662"/>
    <lineage>
        <taxon>Viruses</taxon>
        <taxon>Duplodnaviria</taxon>
        <taxon>Heunggongvirae</taxon>
        <taxon>Uroviricota</taxon>
        <taxon>Caudoviricetes</taxon>
        <taxon>Herelleviridae</taxon>
        <taxon>Bastillevirinae</taxon>
        <taxon>Bequatrovirus</taxon>
        <taxon>Bequatrovirus riley</taxon>
    </lineage>
</organism>
<evidence type="ECO:0000313" key="1">
    <source>
        <dbReference type="EMBL" id="AIF72056.1"/>
    </source>
</evidence>
<reference evidence="1 2" key="2">
    <citation type="journal article" date="2016" name="Virology (Lond)">
        <title>Genomic characterization and comparison of seven Myoviridae bacteriophage infecting Bacillus thuringiensis.</title>
        <authorList>
            <person name="Sauder A.B."/>
            <person name="Quinn M.R."/>
            <person name="Brouillette A."/>
            <person name="Caruso S."/>
            <person name="Cresawn S."/>
            <person name="Erill I."/>
            <person name="Lewis L."/>
            <person name="Loesser-Casey K."/>
            <person name="Pate M."/>
            <person name="Scott C."/>
            <person name="Stockwell S."/>
            <person name="Temple L."/>
        </authorList>
    </citation>
    <scope>NUCLEOTIDE SEQUENCE [LARGE SCALE GENOMIC DNA]</scope>
</reference>
<evidence type="ECO:0000313" key="2">
    <source>
        <dbReference type="Proteomes" id="UP000028561"/>
    </source>
</evidence>
<protein>
    <submittedName>
        <fullName evidence="1">Uncharacterized protein</fullName>
    </submittedName>
</protein>
<reference evidence="2" key="1">
    <citation type="submission" date="2014-09" db="EMBL/GenBank/DDBJ databases">
        <title>Genomic characterization and comparison of seven Myoviridae bacteriophage infecting Bacillus thuringiensis.</title>
        <authorList>
            <person name="Sauder A.B."/>
            <person name="McKenzie Q.R."/>
            <person name="Temple L.M."/>
            <person name="Alexis B.K."/>
            <person name="Al-Atrache Z."/>
            <person name="Lewis L.O."/>
            <person name="Loesser-Casey K.E."/>
            <person name="Mitchell K.J."/>
        </authorList>
    </citation>
    <scope>NUCLEOTIDE SEQUENCE [LARGE SCALE GENOMIC DNA]</scope>
</reference>
<accession>A0A075M4Q0</accession>
<keyword evidence="2" id="KW-1185">Reference proteome</keyword>
<sequence length="232" mass="26700">MATIEILYNYEDKEDIKEVVEVLVELGKLNYCVDSRMGKGHLKIKKVHQEVVSIKDLDRIAEAEQKITDDSIVSTKGSVEFDGLTKSPAAEELPPSPMPDVHRIAEDYIVAYSEWDAVTLVIRTEEKGYTEVKKSYKDTCTPLNAHEALFNSEYIGEKFLEVIKRTYPAGVLTDWIEGQTFYRLPFDFVIAHMDTKDPMFFAYIDKINGYDRVFYRHYIGKKVEEYLSGKGE</sequence>
<dbReference type="Proteomes" id="UP000028561">
    <property type="component" value="Segment"/>
</dbReference>
<dbReference type="KEGG" id="vg:20283167"/>
<dbReference type="GeneID" id="20283167"/>
<proteinExistence type="predicted"/>
<dbReference type="EMBL" id="KJ489402">
    <property type="protein sequence ID" value="AIF72056.1"/>
    <property type="molecule type" value="Genomic_DNA"/>
</dbReference>
<name>A0A075M4Q0_9CAUD</name>